<reference evidence="2" key="1">
    <citation type="journal article" date="2017" name="Nature">
        <title>The sunflower genome provides insights into oil metabolism, flowering and Asterid evolution.</title>
        <authorList>
            <person name="Badouin H."/>
            <person name="Gouzy J."/>
            <person name="Grassa C.J."/>
            <person name="Murat F."/>
            <person name="Staton S.E."/>
            <person name="Cottret L."/>
            <person name="Lelandais-Briere C."/>
            <person name="Owens G.L."/>
            <person name="Carrere S."/>
            <person name="Mayjonade B."/>
            <person name="Legrand L."/>
            <person name="Gill N."/>
            <person name="Kane N.C."/>
            <person name="Bowers J.E."/>
            <person name="Hubner S."/>
            <person name="Bellec A."/>
            <person name="Berard A."/>
            <person name="Berges H."/>
            <person name="Blanchet N."/>
            <person name="Boniface M.C."/>
            <person name="Brunel D."/>
            <person name="Catrice O."/>
            <person name="Chaidir N."/>
            <person name="Claudel C."/>
            <person name="Donnadieu C."/>
            <person name="Faraut T."/>
            <person name="Fievet G."/>
            <person name="Helmstetter N."/>
            <person name="King M."/>
            <person name="Knapp S.J."/>
            <person name="Lai Z."/>
            <person name="Le Paslier M.C."/>
            <person name="Lippi Y."/>
            <person name="Lorenzon L."/>
            <person name="Mandel J.R."/>
            <person name="Marage G."/>
            <person name="Marchand G."/>
            <person name="Marquand E."/>
            <person name="Bret-Mestries E."/>
            <person name="Morien E."/>
            <person name="Nambeesan S."/>
            <person name="Nguyen T."/>
            <person name="Pegot-Espagnet P."/>
            <person name="Pouilly N."/>
            <person name="Raftis F."/>
            <person name="Sallet E."/>
            <person name="Schiex T."/>
            <person name="Thomas J."/>
            <person name="Vandecasteele C."/>
            <person name="Vares D."/>
            <person name="Vear F."/>
            <person name="Vautrin S."/>
            <person name="Crespi M."/>
            <person name="Mangin B."/>
            <person name="Burke J.M."/>
            <person name="Salse J."/>
            <person name="Munos S."/>
            <person name="Vincourt P."/>
            <person name="Rieseberg L.H."/>
            <person name="Langlade N.B."/>
        </authorList>
    </citation>
    <scope>NUCLEOTIDE SEQUENCE</scope>
    <source>
        <tissue evidence="2">Leaves</tissue>
    </source>
</reference>
<dbReference type="InterPro" id="IPR036452">
    <property type="entry name" value="Ribo_hydro-like"/>
</dbReference>
<comment type="caution">
    <text evidence="2">The sequence shown here is derived from an EMBL/GenBank/DDBJ whole genome shotgun (WGS) entry which is preliminary data.</text>
</comment>
<evidence type="ECO:0000256" key="1">
    <source>
        <dbReference type="SAM" id="SignalP"/>
    </source>
</evidence>
<feature type="signal peptide" evidence="1">
    <location>
        <begin position="1"/>
        <end position="17"/>
    </location>
</feature>
<gene>
    <name evidence="2" type="ORF">HanXRQr2_Chr13g0599311</name>
</gene>
<sequence>MKMLWLWSIFLCTVCMAITATARSTVHGGTPYRILLDTDVDVDDLFAILYLLKLNRSEFNLQV</sequence>
<keyword evidence="3" id="KW-1185">Reference proteome</keyword>
<reference evidence="2" key="2">
    <citation type="submission" date="2020-06" db="EMBL/GenBank/DDBJ databases">
        <title>Helianthus annuus Genome sequencing and assembly Release 2.</title>
        <authorList>
            <person name="Gouzy J."/>
            <person name="Langlade N."/>
            <person name="Munos S."/>
        </authorList>
    </citation>
    <scope>NUCLEOTIDE SEQUENCE</scope>
    <source>
        <tissue evidence="2">Leaves</tissue>
    </source>
</reference>
<dbReference type="AlphaFoldDB" id="A0A9K3EJC1"/>
<keyword evidence="2" id="KW-0378">Hydrolase</keyword>
<organism evidence="2 3">
    <name type="scientific">Helianthus annuus</name>
    <name type="common">Common sunflower</name>
    <dbReference type="NCBI Taxonomy" id="4232"/>
    <lineage>
        <taxon>Eukaryota</taxon>
        <taxon>Viridiplantae</taxon>
        <taxon>Streptophyta</taxon>
        <taxon>Embryophyta</taxon>
        <taxon>Tracheophyta</taxon>
        <taxon>Spermatophyta</taxon>
        <taxon>Magnoliopsida</taxon>
        <taxon>eudicotyledons</taxon>
        <taxon>Gunneridae</taxon>
        <taxon>Pentapetalae</taxon>
        <taxon>asterids</taxon>
        <taxon>campanulids</taxon>
        <taxon>Asterales</taxon>
        <taxon>Asteraceae</taxon>
        <taxon>Asteroideae</taxon>
        <taxon>Heliantheae alliance</taxon>
        <taxon>Heliantheae</taxon>
        <taxon>Helianthus</taxon>
    </lineage>
</organism>
<keyword evidence="1" id="KW-0732">Signal</keyword>
<dbReference type="Gramene" id="mRNA:HanXRQr2_Chr13g0599311">
    <property type="protein sequence ID" value="CDS:HanXRQr2_Chr13g0599311.1"/>
    <property type="gene ID" value="HanXRQr2_Chr13g0599311"/>
</dbReference>
<dbReference type="GO" id="GO:0016799">
    <property type="term" value="F:hydrolase activity, hydrolyzing N-glycosyl compounds"/>
    <property type="evidence" value="ECO:0007669"/>
    <property type="project" value="InterPro"/>
</dbReference>
<accession>A0A9K3EJC1</accession>
<protein>
    <submittedName>
        <fullName evidence="2">Ribonucleoside hydrolase</fullName>
    </submittedName>
</protein>
<dbReference type="SUPFAM" id="SSF53590">
    <property type="entry name" value="Nucleoside hydrolase"/>
    <property type="match status" value="1"/>
</dbReference>
<name>A0A9K3EJC1_HELAN</name>
<dbReference type="Gene3D" id="3.90.245.10">
    <property type="entry name" value="Ribonucleoside hydrolase-like"/>
    <property type="match status" value="1"/>
</dbReference>
<feature type="chain" id="PRO_5039893870" evidence="1">
    <location>
        <begin position="18"/>
        <end position="63"/>
    </location>
</feature>
<evidence type="ECO:0000313" key="3">
    <source>
        <dbReference type="Proteomes" id="UP000215914"/>
    </source>
</evidence>
<evidence type="ECO:0000313" key="2">
    <source>
        <dbReference type="EMBL" id="KAF5774348.1"/>
    </source>
</evidence>
<proteinExistence type="predicted"/>
<dbReference type="Proteomes" id="UP000215914">
    <property type="component" value="Unassembled WGS sequence"/>
</dbReference>
<dbReference type="EMBL" id="MNCJ02000328">
    <property type="protein sequence ID" value="KAF5774348.1"/>
    <property type="molecule type" value="Genomic_DNA"/>
</dbReference>